<dbReference type="RefSeq" id="WP_212492673.1">
    <property type="nucleotide sequence ID" value="NZ_JAFCJH010000010.1"/>
</dbReference>
<comment type="caution">
    <text evidence="1">The sequence shown here is derived from an EMBL/GenBank/DDBJ whole genome shotgun (WGS) entry which is preliminary data.</text>
</comment>
<name>A0ABS5FHF5_9BRAD</name>
<keyword evidence="2" id="KW-1185">Reference proteome</keyword>
<protein>
    <submittedName>
        <fullName evidence="1">Uncharacterized protein</fullName>
    </submittedName>
</protein>
<evidence type="ECO:0000313" key="2">
    <source>
        <dbReference type="Proteomes" id="UP001315278"/>
    </source>
</evidence>
<proteinExistence type="predicted"/>
<evidence type="ECO:0000313" key="1">
    <source>
        <dbReference type="EMBL" id="MBR0796104.1"/>
    </source>
</evidence>
<sequence length="173" mass="19772">MTKSPPPYTGPLPPPWIGFQSEEEEAAHDWAAHEAWVSLVWQDALDWAKRGDRRSLVALLRGEYISDHSMVNDMDVRAFLADVLEGTVKRPRGKPAQRPEYTWAIAANGQPAMVDKRDARFLEIKRWLSLNKKSHPDRDSLLEAAAKHFKMDINALEEIARRSSKAWVRSRST</sequence>
<dbReference type="Proteomes" id="UP001315278">
    <property type="component" value="Unassembled WGS sequence"/>
</dbReference>
<organism evidence="1 2">
    <name type="scientific">Bradyrhizobium jicamae</name>
    <dbReference type="NCBI Taxonomy" id="280332"/>
    <lineage>
        <taxon>Bacteria</taxon>
        <taxon>Pseudomonadati</taxon>
        <taxon>Pseudomonadota</taxon>
        <taxon>Alphaproteobacteria</taxon>
        <taxon>Hyphomicrobiales</taxon>
        <taxon>Nitrobacteraceae</taxon>
        <taxon>Bradyrhizobium</taxon>
    </lineage>
</organism>
<accession>A0ABS5FHF5</accession>
<gene>
    <name evidence="1" type="ORF">JQ615_11960</name>
</gene>
<reference evidence="2" key="1">
    <citation type="journal article" date="2021" name="ISME J.">
        <title>Evolutionary origin and ecological implication of a unique nif island in free-living Bradyrhizobium lineages.</title>
        <authorList>
            <person name="Tao J."/>
        </authorList>
    </citation>
    <scope>NUCLEOTIDE SEQUENCE [LARGE SCALE GENOMIC DNA]</scope>
    <source>
        <strain evidence="2">SZCCT0434</strain>
    </source>
</reference>
<dbReference type="EMBL" id="JAFCJH010000010">
    <property type="protein sequence ID" value="MBR0796104.1"/>
    <property type="molecule type" value="Genomic_DNA"/>
</dbReference>